<reference evidence="2" key="1">
    <citation type="submission" date="2021-04" db="EMBL/GenBank/DDBJ databases">
        <authorList>
            <consortium name="Molecular Ecology Group"/>
        </authorList>
    </citation>
    <scope>NUCLEOTIDE SEQUENCE</scope>
</reference>
<evidence type="ECO:0000313" key="2">
    <source>
        <dbReference type="EMBL" id="CAG5118369.1"/>
    </source>
</evidence>
<dbReference type="OrthoDB" id="419711at2759"/>
<dbReference type="AlphaFoldDB" id="A0A8S3YMN1"/>
<organism evidence="2 3">
    <name type="scientific">Candidula unifasciata</name>
    <dbReference type="NCBI Taxonomy" id="100452"/>
    <lineage>
        <taxon>Eukaryota</taxon>
        <taxon>Metazoa</taxon>
        <taxon>Spiralia</taxon>
        <taxon>Lophotrochozoa</taxon>
        <taxon>Mollusca</taxon>
        <taxon>Gastropoda</taxon>
        <taxon>Heterobranchia</taxon>
        <taxon>Euthyneura</taxon>
        <taxon>Panpulmonata</taxon>
        <taxon>Eupulmonata</taxon>
        <taxon>Stylommatophora</taxon>
        <taxon>Helicina</taxon>
        <taxon>Helicoidea</taxon>
        <taxon>Geomitridae</taxon>
        <taxon>Candidula</taxon>
    </lineage>
</organism>
<evidence type="ECO:0000313" key="3">
    <source>
        <dbReference type="Proteomes" id="UP000678393"/>
    </source>
</evidence>
<dbReference type="PANTHER" id="PTHR12242:SF1">
    <property type="entry name" value="MYND-TYPE DOMAIN-CONTAINING PROTEIN"/>
    <property type="match status" value="1"/>
</dbReference>
<proteinExistence type="predicted"/>
<feature type="non-terminal residue" evidence="2">
    <location>
        <position position="226"/>
    </location>
</feature>
<feature type="transmembrane region" description="Helical" evidence="1">
    <location>
        <begin position="87"/>
        <end position="107"/>
    </location>
</feature>
<comment type="caution">
    <text evidence="2">The sequence shown here is derived from an EMBL/GenBank/DDBJ whole genome shotgun (WGS) entry which is preliminary data.</text>
</comment>
<sequence length="226" mass="26179">CKPACCYVLWRVLWAVYHTCWLTGNIAVASVEGQATVFKWFIYLSNWMYLLLTIECVFEAVLVVGALLKKPRPIEEEHLPWHLQLMWLLYTVSAVGAVVVAVWYWACIHKGKTLTPIRFNTHAIAAIYVILNMAFTRLPFRLLHFIYPVGTNQNGETYIYSILDWSRPGRTLIITSLSNFVFIPLVHLLLWTLSICFQKLHERIRKSHVVYSQGIDSLEAEEIDVH</sequence>
<keyword evidence="1" id="KW-0812">Transmembrane</keyword>
<feature type="transmembrane region" description="Helical" evidence="1">
    <location>
        <begin position="47"/>
        <end position="67"/>
    </location>
</feature>
<dbReference type="PANTHER" id="PTHR12242">
    <property type="entry name" value="OS02G0130600 PROTEIN-RELATED"/>
    <property type="match status" value="1"/>
</dbReference>
<dbReference type="EMBL" id="CAJHNH020000543">
    <property type="protein sequence ID" value="CAG5118369.1"/>
    <property type="molecule type" value="Genomic_DNA"/>
</dbReference>
<accession>A0A8S3YMN1</accession>
<name>A0A8S3YMN1_9EUPU</name>
<feature type="transmembrane region" description="Helical" evidence="1">
    <location>
        <begin position="172"/>
        <end position="197"/>
    </location>
</feature>
<evidence type="ECO:0000256" key="1">
    <source>
        <dbReference type="SAM" id="Phobius"/>
    </source>
</evidence>
<keyword evidence="3" id="KW-1185">Reference proteome</keyword>
<feature type="transmembrane region" description="Helical" evidence="1">
    <location>
        <begin position="119"/>
        <end position="140"/>
    </location>
</feature>
<dbReference type="Proteomes" id="UP000678393">
    <property type="component" value="Unassembled WGS sequence"/>
</dbReference>
<keyword evidence="1" id="KW-1133">Transmembrane helix</keyword>
<dbReference type="GO" id="GO:0016020">
    <property type="term" value="C:membrane"/>
    <property type="evidence" value="ECO:0007669"/>
    <property type="project" value="TreeGrafter"/>
</dbReference>
<protein>
    <submittedName>
        <fullName evidence="2">Uncharacterized protein</fullName>
    </submittedName>
</protein>
<keyword evidence="1" id="KW-0472">Membrane</keyword>
<gene>
    <name evidence="2" type="ORF">CUNI_LOCUS3927</name>
</gene>